<evidence type="ECO:0000256" key="4">
    <source>
        <dbReference type="ARBA" id="ARBA00022989"/>
    </source>
</evidence>
<dbReference type="AlphaFoldDB" id="A0A9C7GAM8"/>
<keyword evidence="4 7" id="KW-1133">Transmembrane helix</keyword>
<feature type="transmembrane region" description="Helical" evidence="7">
    <location>
        <begin position="60"/>
        <end position="90"/>
    </location>
</feature>
<keyword evidence="2" id="KW-1003">Cell membrane</keyword>
<reference evidence="8" key="1">
    <citation type="submission" date="2021-10" db="EMBL/GenBank/DDBJ databases">
        <authorList>
            <person name="Criscuolo A."/>
        </authorList>
    </citation>
    <scope>NUCLEOTIDE SEQUENCE</scope>
    <source>
        <strain evidence="8">CIP111885</strain>
    </source>
</reference>
<evidence type="ECO:0008006" key="10">
    <source>
        <dbReference type="Google" id="ProtNLM"/>
    </source>
</evidence>
<evidence type="ECO:0000256" key="6">
    <source>
        <dbReference type="SAM" id="Coils"/>
    </source>
</evidence>
<protein>
    <recommendedName>
        <fullName evidence="10">Aromatic acid exporter family protein</fullName>
    </recommendedName>
</protein>
<dbReference type="InterPro" id="IPR052984">
    <property type="entry name" value="UPF0421"/>
</dbReference>
<feature type="transmembrane region" description="Helical" evidence="7">
    <location>
        <begin position="97"/>
        <end position="113"/>
    </location>
</feature>
<sequence length="344" mass="39710">MTLGPRILKTGIAVALALFICTIFELEPAVFAGVAAIFTIQPSIYRSWKQVLDQLKTNTLGAAIALFTIHFIGRDPLIIGLVMIIVIMICMRMKMENAISLTLVTVLAIMGAPEQEDFLFTANRFGIILVGMASAFLVNLFILPPKYKHIYRERIHNVFQNLSLLMRTAISNEMKEKSFQEEAEKLKEDIKKLEEIFKILDEERENMYKLNPQDIRELVVFKQMLKTTQHGSEVLHVIEEHYFQSAKDDLENELFDKQLEALIKYHELILLKYDQKLKNEDVLTENIISECGVFLENIIDLYREDRGQKLRLVVIGSSIFEYAFQLKRLDQLIEQHLKKIAKSG</sequence>
<dbReference type="Pfam" id="PF06081">
    <property type="entry name" value="ArAE_1"/>
    <property type="match status" value="1"/>
</dbReference>
<dbReference type="EMBL" id="CAKJTG010000014">
    <property type="protein sequence ID" value="CAG9608954.1"/>
    <property type="molecule type" value="Genomic_DNA"/>
</dbReference>
<keyword evidence="5 7" id="KW-0472">Membrane</keyword>
<dbReference type="PANTHER" id="PTHR40064:SF1">
    <property type="entry name" value="MEMBRANE PROTEIN"/>
    <property type="match status" value="1"/>
</dbReference>
<organism evidence="8 9">
    <name type="scientific">Pseudoneobacillus rhizosphaerae</name>
    <dbReference type="NCBI Taxonomy" id="2880968"/>
    <lineage>
        <taxon>Bacteria</taxon>
        <taxon>Bacillati</taxon>
        <taxon>Bacillota</taxon>
        <taxon>Bacilli</taxon>
        <taxon>Bacillales</taxon>
        <taxon>Bacillaceae</taxon>
        <taxon>Pseudoneobacillus</taxon>
    </lineage>
</organism>
<evidence type="ECO:0000256" key="5">
    <source>
        <dbReference type="ARBA" id="ARBA00023136"/>
    </source>
</evidence>
<dbReference type="PANTHER" id="PTHR40064">
    <property type="entry name" value="MEMBRANE PROTEIN-RELATED"/>
    <property type="match status" value="1"/>
</dbReference>
<evidence type="ECO:0000313" key="8">
    <source>
        <dbReference type="EMBL" id="CAG9608954.1"/>
    </source>
</evidence>
<feature type="transmembrane region" description="Helical" evidence="7">
    <location>
        <begin position="125"/>
        <end position="144"/>
    </location>
</feature>
<evidence type="ECO:0000256" key="3">
    <source>
        <dbReference type="ARBA" id="ARBA00022692"/>
    </source>
</evidence>
<keyword evidence="9" id="KW-1185">Reference proteome</keyword>
<feature type="coiled-coil region" evidence="6">
    <location>
        <begin position="176"/>
        <end position="210"/>
    </location>
</feature>
<evidence type="ECO:0000313" key="9">
    <source>
        <dbReference type="Proteomes" id="UP000789845"/>
    </source>
</evidence>
<accession>A0A9C7GAM8</accession>
<evidence type="ECO:0000256" key="1">
    <source>
        <dbReference type="ARBA" id="ARBA00004651"/>
    </source>
</evidence>
<name>A0A9C7GAM8_9BACI</name>
<dbReference type="Proteomes" id="UP000789845">
    <property type="component" value="Unassembled WGS sequence"/>
</dbReference>
<evidence type="ECO:0000256" key="2">
    <source>
        <dbReference type="ARBA" id="ARBA00022475"/>
    </source>
</evidence>
<dbReference type="InterPro" id="IPR010343">
    <property type="entry name" value="ArAE_1"/>
</dbReference>
<keyword evidence="3 7" id="KW-0812">Transmembrane</keyword>
<proteinExistence type="predicted"/>
<gene>
    <name evidence="8" type="ORF">NEOCIP111885_02672</name>
</gene>
<keyword evidence="6" id="KW-0175">Coiled coil</keyword>
<evidence type="ECO:0000256" key="7">
    <source>
        <dbReference type="SAM" id="Phobius"/>
    </source>
</evidence>
<comment type="caution">
    <text evidence="8">The sequence shown here is derived from an EMBL/GenBank/DDBJ whole genome shotgun (WGS) entry which is preliminary data.</text>
</comment>
<feature type="transmembrane region" description="Helical" evidence="7">
    <location>
        <begin position="12"/>
        <end position="40"/>
    </location>
</feature>
<dbReference type="GO" id="GO:0005886">
    <property type="term" value="C:plasma membrane"/>
    <property type="evidence" value="ECO:0007669"/>
    <property type="project" value="UniProtKB-SubCell"/>
</dbReference>
<comment type="subcellular location">
    <subcellularLocation>
        <location evidence="1">Cell membrane</location>
        <topology evidence="1">Multi-pass membrane protein</topology>
    </subcellularLocation>
</comment>
<dbReference type="RefSeq" id="WP_230497195.1">
    <property type="nucleotide sequence ID" value="NZ_CAKJTG010000014.1"/>
</dbReference>